<keyword evidence="1" id="KW-1185">Reference proteome</keyword>
<dbReference type="WBParaSite" id="nRc.2.0.1.t25001-RA">
    <property type="protein sequence ID" value="nRc.2.0.1.t25001-RA"/>
    <property type="gene ID" value="nRc.2.0.1.g25001"/>
</dbReference>
<organism evidence="1 2">
    <name type="scientific">Romanomermis culicivorax</name>
    <name type="common">Nematode worm</name>
    <dbReference type="NCBI Taxonomy" id="13658"/>
    <lineage>
        <taxon>Eukaryota</taxon>
        <taxon>Metazoa</taxon>
        <taxon>Ecdysozoa</taxon>
        <taxon>Nematoda</taxon>
        <taxon>Enoplea</taxon>
        <taxon>Dorylaimia</taxon>
        <taxon>Mermithida</taxon>
        <taxon>Mermithoidea</taxon>
        <taxon>Mermithidae</taxon>
        <taxon>Romanomermis</taxon>
    </lineage>
</organism>
<accession>A0A915JEU2</accession>
<reference evidence="2" key="1">
    <citation type="submission" date="2022-11" db="UniProtKB">
        <authorList>
            <consortium name="WormBaseParasite"/>
        </authorList>
    </citation>
    <scope>IDENTIFICATION</scope>
</reference>
<sequence>MICAVSHGPQSLIALIRWSVPLVRYSFLNTFYCNRSSYLERNDQRGKKLAYLKVQHYRWEHHAPAL</sequence>
<protein>
    <submittedName>
        <fullName evidence="2">Uncharacterized protein</fullName>
    </submittedName>
</protein>
<name>A0A915JEU2_ROMCU</name>
<evidence type="ECO:0000313" key="1">
    <source>
        <dbReference type="Proteomes" id="UP000887565"/>
    </source>
</evidence>
<dbReference type="Proteomes" id="UP000887565">
    <property type="component" value="Unplaced"/>
</dbReference>
<evidence type="ECO:0000313" key="2">
    <source>
        <dbReference type="WBParaSite" id="nRc.2.0.1.t25001-RA"/>
    </source>
</evidence>
<dbReference type="AlphaFoldDB" id="A0A915JEU2"/>
<proteinExistence type="predicted"/>